<name>A0ABS6H6F6_9PROT</name>
<dbReference type="RefSeq" id="WP_216875413.1">
    <property type="nucleotide sequence ID" value="NZ_JAERQM010000003.1"/>
</dbReference>
<evidence type="ECO:0008006" key="3">
    <source>
        <dbReference type="Google" id="ProtNLM"/>
    </source>
</evidence>
<reference evidence="1 2" key="1">
    <citation type="submission" date="2021-01" db="EMBL/GenBank/DDBJ databases">
        <title>Roseomonas sp. nov, a bacterium isolated from an oil production mixture in Yumen Oilfield.</title>
        <authorList>
            <person name="Wu D."/>
        </authorList>
    </citation>
    <scope>NUCLEOTIDE SEQUENCE [LARGE SCALE GENOMIC DNA]</scope>
    <source>
        <strain evidence="1 2">ROY-5-3</strain>
    </source>
</reference>
<sequence length="116" mass="12702">MIPALFLLLAGCAQGPGLDQRLSTFVGRSEGELVGELGVPLRVHEADGRRFLQFERRRGVAVAPPPGYYAPVYGPWGPRFGYWPPPPGIAMATCDLTFALREGRVESFSYRGEGCF</sequence>
<comment type="caution">
    <text evidence="1">The sequence shown here is derived from an EMBL/GenBank/DDBJ whole genome shotgun (WGS) entry which is preliminary data.</text>
</comment>
<proteinExistence type="predicted"/>
<evidence type="ECO:0000313" key="2">
    <source>
        <dbReference type="Proteomes" id="UP000689967"/>
    </source>
</evidence>
<gene>
    <name evidence="1" type="ORF">JJQ90_11200</name>
</gene>
<dbReference type="Proteomes" id="UP000689967">
    <property type="component" value="Unassembled WGS sequence"/>
</dbReference>
<evidence type="ECO:0000313" key="1">
    <source>
        <dbReference type="EMBL" id="MBU8544276.1"/>
    </source>
</evidence>
<keyword evidence="2" id="KW-1185">Reference proteome</keyword>
<dbReference type="EMBL" id="JAERQM010000003">
    <property type="protein sequence ID" value="MBU8544276.1"/>
    <property type="molecule type" value="Genomic_DNA"/>
</dbReference>
<protein>
    <recommendedName>
        <fullName evidence="3">Lipoprotein</fullName>
    </recommendedName>
</protein>
<accession>A0ABS6H6F6</accession>
<organism evidence="1 2">
    <name type="scientific">Falsiroseomonas oleicola</name>
    <dbReference type="NCBI Taxonomy" id="2801474"/>
    <lineage>
        <taxon>Bacteria</taxon>
        <taxon>Pseudomonadati</taxon>
        <taxon>Pseudomonadota</taxon>
        <taxon>Alphaproteobacteria</taxon>
        <taxon>Acetobacterales</taxon>
        <taxon>Roseomonadaceae</taxon>
        <taxon>Falsiroseomonas</taxon>
    </lineage>
</organism>